<dbReference type="AlphaFoldDB" id="A0A1F6B178"/>
<proteinExistence type="predicted"/>
<protein>
    <recommendedName>
        <fullName evidence="3">Four helix bundle protein</fullName>
    </recommendedName>
</protein>
<reference evidence="1 2" key="1">
    <citation type="journal article" date="2016" name="Nat. Commun.">
        <title>Thousands of microbial genomes shed light on interconnected biogeochemical processes in an aquifer system.</title>
        <authorList>
            <person name="Anantharaman K."/>
            <person name="Brown C.T."/>
            <person name="Hug L.A."/>
            <person name="Sharon I."/>
            <person name="Castelle C.J."/>
            <person name="Probst A.J."/>
            <person name="Thomas B.C."/>
            <person name="Singh A."/>
            <person name="Wilkins M.J."/>
            <person name="Karaoz U."/>
            <person name="Brodie E.L."/>
            <person name="Williams K.H."/>
            <person name="Hubbard S.S."/>
            <person name="Banfield J.F."/>
        </authorList>
    </citation>
    <scope>NUCLEOTIDE SEQUENCE [LARGE SCALE GENOMIC DNA]</scope>
</reference>
<dbReference type="SUPFAM" id="SSF158446">
    <property type="entry name" value="IVS-encoded protein-like"/>
    <property type="match status" value="1"/>
</dbReference>
<dbReference type="STRING" id="1798396.A2973_01440"/>
<sequence>MNHQIDIHERIFRFIRRGLKVIPYLPKTIEAKIIIDQYARSLTSVGANDNEADGTSTRNDFLHICTIVRKELKETRYWLRIIAELFPNLTTRLTSLIAQERGAHQDNQ</sequence>
<dbReference type="NCBIfam" id="TIGR02436">
    <property type="entry name" value="four helix bundle protein"/>
    <property type="match status" value="1"/>
</dbReference>
<organism evidence="1 2">
    <name type="scientific">Candidatus Gottesmanbacteria bacterium RIFCSPLOWO2_01_FULL_49_10</name>
    <dbReference type="NCBI Taxonomy" id="1798396"/>
    <lineage>
        <taxon>Bacteria</taxon>
        <taxon>Candidatus Gottesmaniibacteriota</taxon>
    </lineage>
</organism>
<dbReference type="Proteomes" id="UP000176409">
    <property type="component" value="Unassembled WGS sequence"/>
</dbReference>
<gene>
    <name evidence="1" type="ORF">A2973_01440</name>
</gene>
<evidence type="ECO:0000313" key="1">
    <source>
        <dbReference type="EMBL" id="OGG30681.1"/>
    </source>
</evidence>
<accession>A0A1F6B178</accession>
<evidence type="ECO:0000313" key="2">
    <source>
        <dbReference type="Proteomes" id="UP000176409"/>
    </source>
</evidence>
<dbReference type="Gene3D" id="1.20.1440.60">
    <property type="entry name" value="23S rRNA-intervening sequence"/>
    <property type="match status" value="1"/>
</dbReference>
<dbReference type="EMBL" id="MFJZ01000009">
    <property type="protein sequence ID" value="OGG30681.1"/>
    <property type="molecule type" value="Genomic_DNA"/>
</dbReference>
<dbReference type="InterPro" id="IPR012657">
    <property type="entry name" value="23S_rRNA-intervening_sequence"/>
</dbReference>
<comment type="caution">
    <text evidence="1">The sequence shown here is derived from an EMBL/GenBank/DDBJ whole genome shotgun (WGS) entry which is preliminary data.</text>
</comment>
<dbReference type="Pfam" id="PF05635">
    <property type="entry name" value="23S_rRNA_IVP"/>
    <property type="match status" value="1"/>
</dbReference>
<name>A0A1F6B178_9BACT</name>
<dbReference type="InterPro" id="IPR036583">
    <property type="entry name" value="23S_rRNA_IVS_sf"/>
</dbReference>
<evidence type="ECO:0008006" key="3">
    <source>
        <dbReference type="Google" id="ProtNLM"/>
    </source>
</evidence>